<organism evidence="7 8">
    <name type="scientific">Ameyamaea chiangmaiensis</name>
    <dbReference type="NCBI Taxonomy" id="442969"/>
    <lineage>
        <taxon>Bacteria</taxon>
        <taxon>Pseudomonadati</taxon>
        <taxon>Pseudomonadota</taxon>
        <taxon>Alphaproteobacteria</taxon>
        <taxon>Acetobacterales</taxon>
        <taxon>Acetobacteraceae</taxon>
        <taxon>Ameyamaea</taxon>
    </lineage>
</organism>
<reference evidence="7 8" key="1">
    <citation type="submission" date="2020-06" db="EMBL/GenBank/DDBJ databases">
        <title>Description of novel acetic acid bacteria.</title>
        <authorList>
            <person name="Sombolestani A."/>
        </authorList>
    </citation>
    <scope>NUCLEOTIDE SEQUENCE [LARGE SCALE GENOMIC DNA]</scope>
    <source>
        <strain evidence="7 8">LMG 27010</strain>
    </source>
</reference>
<dbReference type="Proteomes" id="UP000585665">
    <property type="component" value="Unassembled WGS sequence"/>
</dbReference>
<dbReference type="Gene3D" id="1.10.155.10">
    <property type="entry name" value="Chemotaxis receptor methyltransferase CheR, N-terminal domain"/>
    <property type="match status" value="1"/>
</dbReference>
<keyword evidence="8" id="KW-1185">Reference proteome</keyword>
<evidence type="ECO:0000313" key="8">
    <source>
        <dbReference type="Proteomes" id="UP000585665"/>
    </source>
</evidence>
<dbReference type="GO" id="GO:0008983">
    <property type="term" value="F:protein-glutamate O-methyltransferase activity"/>
    <property type="evidence" value="ECO:0007669"/>
    <property type="project" value="UniProtKB-EC"/>
</dbReference>
<accession>A0A850PIL0</accession>
<evidence type="ECO:0000256" key="3">
    <source>
        <dbReference type="ARBA" id="ARBA00022603"/>
    </source>
</evidence>
<evidence type="ECO:0000256" key="5">
    <source>
        <dbReference type="ARBA" id="ARBA00022691"/>
    </source>
</evidence>
<evidence type="ECO:0000313" key="7">
    <source>
        <dbReference type="EMBL" id="NVN42220.1"/>
    </source>
</evidence>
<dbReference type="EMBL" id="JABXXR010000331">
    <property type="protein sequence ID" value="NVN42220.1"/>
    <property type="molecule type" value="Genomic_DNA"/>
</dbReference>
<dbReference type="InterPro" id="IPR000780">
    <property type="entry name" value="CheR_MeTrfase"/>
</dbReference>
<comment type="catalytic activity">
    <reaction evidence="1">
        <text>L-glutamyl-[protein] + S-adenosyl-L-methionine = [protein]-L-glutamate 5-O-methyl ester + S-adenosyl-L-homocysteine</text>
        <dbReference type="Rhea" id="RHEA:24452"/>
        <dbReference type="Rhea" id="RHEA-COMP:10208"/>
        <dbReference type="Rhea" id="RHEA-COMP:10311"/>
        <dbReference type="ChEBI" id="CHEBI:29973"/>
        <dbReference type="ChEBI" id="CHEBI:57856"/>
        <dbReference type="ChEBI" id="CHEBI:59789"/>
        <dbReference type="ChEBI" id="CHEBI:82795"/>
        <dbReference type="EC" id="2.1.1.80"/>
    </reaction>
</comment>
<dbReference type="InterPro" id="IPR029063">
    <property type="entry name" value="SAM-dependent_MTases_sf"/>
</dbReference>
<gene>
    <name evidence="7" type="ORF">HUK82_16870</name>
</gene>
<feature type="domain" description="CheR-type methyltransferase" evidence="6">
    <location>
        <begin position="1"/>
        <end position="256"/>
    </location>
</feature>
<dbReference type="EC" id="2.1.1.80" evidence="2"/>
<keyword evidence="3" id="KW-0489">Methyltransferase</keyword>
<dbReference type="SMART" id="SM00138">
    <property type="entry name" value="MeTrc"/>
    <property type="match status" value="1"/>
</dbReference>
<dbReference type="SUPFAM" id="SSF47757">
    <property type="entry name" value="Chemotaxis receptor methyltransferase CheR, N-terminal domain"/>
    <property type="match status" value="1"/>
</dbReference>
<evidence type="ECO:0000256" key="2">
    <source>
        <dbReference type="ARBA" id="ARBA00012534"/>
    </source>
</evidence>
<dbReference type="PANTHER" id="PTHR24422">
    <property type="entry name" value="CHEMOTAXIS PROTEIN METHYLTRANSFERASE"/>
    <property type="match status" value="1"/>
</dbReference>
<dbReference type="RefSeq" id="WP_317134870.1">
    <property type="nucleotide sequence ID" value="NZ_JABXXR010000331.1"/>
</dbReference>
<comment type="caution">
    <text evidence="7">The sequence shown here is derived from an EMBL/GenBank/DDBJ whole genome shotgun (WGS) entry which is preliminary data.</text>
</comment>
<dbReference type="InterPro" id="IPR022642">
    <property type="entry name" value="CheR_C"/>
</dbReference>
<dbReference type="Gene3D" id="3.40.50.150">
    <property type="entry name" value="Vaccinia Virus protein VP39"/>
    <property type="match status" value="1"/>
</dbReference>
<evidence type="ECO:0000256" key="1">
    <source>
        <dbReference type="ARBA" id="ARBA00001541"/>
    </source>
</evidence>
<dbReference type="InterPro" id="IPR036804">
    <property type="entry name" value="CheR_N_sf"/>
</dbReference>
<dbReference type="SUPFAM" id="SSF53335">
    <property type="entry name" value="S-adenosyl-L-methionine-dependent methyltransferases"/>
    <property type="match status" value="1"/>
</dbReference>
<dbReference type="PROSITE" id="PS50123">
    <property type="entry name" value="CHER"/>
    <property type="match status" value="1"/>
</dbReference>
<dbReference type="Pfam" id="PF01739">
    <property type="entry name" value="CheR"/>
    <property type="match status" value="1"/>
</dbReference>
<keyword evidence="5" id="KW-0949">S-adenosyl-L-methionine</keyword>
<dbReference type="PANTHER" id="PTHR24422:SF19">
    <property type="entry name" value="CHEMOTAXIS PROTEIN METHYLTRANSFERASE"/>
    <property type="match status" value="1"/>
</dbReference>
<feature type="non-terminal residue" evidence="7">
    <location>
        <position position="293"/>
    </location>
</feature>
<evidence type="ECO:0000259" key="6">
    <source>
        <dbReference type="PROSITE" id="PS50123"/>
    </source>
</evidence>
<protein>
    <recommendedName>
        <fullName evidence="2">protein-glutamate O-methyltransferase</fullName>
        <ecNumber evidence="2">2.1.1.80</ecNumber>
    </recommendedName>
</protein>
<dbReference type="AlphaFoldDB" id="A0A850PIL0"/>
<dbReference type="InterPro" id="IPR050903">
    <property type="entry name" value="Bact_Chemotaxis_MeTrfase"/>
</dbReference>
<evidence type="ECO:0000256" key="4">
    <source>
        <dbReference type="ARBA" id="ARBA00022679"/>
    </source>
</evidence>
<proteinExistence type="predicted"/>
<sequence>MDRGLRSLVDVVIAQTGLHYYDDKPEMLARLMETRIHACGCDTAEAYGRLLDHDAQGAEWRALESLITIRETFFFRDAAQFEALEHVILPRLLRERAAARTLRIWSAGCSNGAEPYSLAILVRRLLDSGLVADAARWTVDILGTDLSQFALSEARGHVFRPWSLRGLTREQISRWFERVPGEQLWRLRDRFADMVRFEHGNLLDVIHPCPKGPTFDLILCRNVLIYFTPARVADIVEGLASRLAPSGWLMLGHAEAGVAADRLAVERFAGAQAYRLGPVVACAGPRAVRAAIV</sequence>
<dbReference type="PRINTS" id="PR00996">
    <property type="entry name" value="CHERMTFRASE"/>
</dbReference>
<dbReference type="GO" id="GO:0032259">
    <property type="term" value="P:methylation"/>
    <property type="evidence" value="ECO:0007669"/>
    <property type="project" value="UniProtKB-KW"/>
</dbReference>
<name>A0A850PIL0_9PROT</name>
<keyword evidence="4" id="KW-0808">Transferase</keyword>